<dbReference type="Pfam" id="PF03392">
    <property type="entry name" value="OS-D"/>
    <property type="match status" value="1"/>
</dbReference>
<sequence length="123" mass="14501">MIRPYHLLCVLVVVSLARSQKYQSKYDNIDVDSILTNRRVLKSYLRCILDEGPCPPPAREFRTHIPDAISNNCARCTDAQVNIIRKTSRFIMRNNPDDWERISKKFDPQRKYRANFIKFLNAQ</sequence>
<dbReference type="PANTHER" id="PTHR11257">
    <property type="entry name" value="CHEMOSENSORY PROTEIN-RELATED"/>
    <property type="match status" value="1"/>
</dbReference>
<evidence type="ECO:0000313" key="2">
    <source>
        <dbReference type="EMBL" id="MCH29426.1"/>
    </source>
</evidence>
<dbReference type="EMBL" id="GGOB01000030">
    <property type="protein sequence ID" value="MCH29426.1"/>
    <property type="molecule type" value="mRNA"/>
</dbReference>
<dbReference type="InterPro" id="IPR036682">
    <property type="entry name" value="OS_D_A10/PebIII_sf"/>
</dbReference>
<dbReference type="InterPro" id="IPR005055">
    <property type="entry name" value="A10/PebIII"/>
</dbReference>
<dbReference type="SUPFAM" id="SSF100910">
    <property type="entry name" value="Chemosensory protein Csp2"/>
    <property type="match status" value="1"/>
</dbReference>
<feature type="chain" id="PRO_5016255335" evidence="1">
    <location>
        <begin position="20"/>
        <end position="123"/>
    </location>
</feature>
<proteinExistence type="evidence at transcript level"/>
<name>A0A310S3G9_CHRLA</name>
<dbReference type="AlphaFoldDB" id="A0A310S3G9"/>
<dbReference type="PANTHER" id="PTHR11257:SF13">
    <property type="entry name" value="GEO07322P1"/>
    <property type="match status" value="1"/>
</dbReference>
<evidence type="ECO:0000256" key="1">
    <source>
        <dbReference type="SAM" id="SignalP"/>
    </source>
</evidence>
<gene>
    <name evidence="2" type="primary">csp12</name>
</gene>
<accession>A0A310S3G9</accession>
<reference evidence="2" key="1">
    <citation type="journal article" date="2018" name="Ecol. Evol.">
        <title>A subset of chemosensory genes differs between two populations of a specialized leaf beetle after host plant shift.</title>
        <authorList>
            <person name="Wang D."/>
            <person name="Pentzold S."/>
            <person name="Kunert M."/>
            <person name="Groth M."/>
            <person name="Brandt W."/>
            <person name="Pasteels J.M."/>
            <person name="Boland W."/>
            <person name="Burse A."/>
        </authorList>
    </citation>
    <scope>NUCLEOTIDE SEQUENCE</scope>
</reference>
<protein>
    <submittedName>
        <fullName evidence="2">Chemosensory protein 12</fullName>
    </submittedName>
</protein>
<feature type="signal peptide" evidence="1">
    <location>
        <begin position="1"/>
        <end position="19"/>
    </location>
</feature>
<keyword evidence="1" id="KW-0732">Signal</keyword>
<organism evidence="2">
    <name type="scientific">Chrysomela lapponica</name>
    <name type="common">Leaf beetle</name>
    <dbReference type="NCBI Taxonomy" id="153811"/>
    <lineage>
        <taxon>Eukaryota</taxon>
        <taxon>Metazoa</taxon>
        <taxon>Ecdysozoa</taxon>
        <taxon>Arthropoda</taxon>
        <taxon>Hexapoda</taxon>
        <taxon>Insecta</taxon>
        <taxon>Pterygota</taxon>
        <taxon>Neoptera</taxon>
        <taxon>Endopterygota</taxon>
        <taxon>Coleoptera</taxon>
        <taxon>Polyphaga</taxon>
        <taxon>Cucujiformia</taxon>
        <taxon>Chrysomeloidea</taxon>
        <taxon>Chrysomelidae</taxon>
        <taxon>Chrysomelinae</taxon>
        <taxon>Chrysomelini</taxon>
        <taxon>Chrysomela</taxon>
    </lineage>
</organism>
<dbReference type="Gene3D" id="1.10.2080.10">
    <property type="entry name" value="Insect odorant-binding protein A10/Ejaculatory bulb-specific protein 3"/>
    <property type="match status" value="1"/>
</dbReference>